<comment type="catalytic activity">
    <reaction evidence="22">
        <text>dGTP + H2O = 2'-deoxyguanosine + triphosphate + H(+)</text>
        <dbReference type="Rhea" id="RHEA:15193"/>
        <dbReference type="ChEBI" id="CHEBI:15377"/>
        <dbReference type="ChEBI" id="CHEBI:15378"/>
        <dbReference type="ChEBI" id="CHEBI:17172"/>
        <dbReference type="ChEBI" id="CHEBI:18036"/>
        <dbReference type="ChEBI" id="CHEBI:61429"/>
    </reaction>
    <physiologicalReaction direction="left-to-right" evidence="22">
        <dbReference type="Rhea" id="RHEA:15194"/>
    </physiologicalReaction>
</comment>
<evidence type="ECO:0000256" key="19">
    <source>
        <dbReference type="ARBA" id="ARBA00047701"/>
    </source>
</evidence>
<dbReference type="GeneID" id="116220180"/>
<dbReference type="OrthoDB" id="9991235at2759"/>
<dbReference type="Pfam" id="PF01966">
    <property type="entry name" value="HD"/>
    <property type="match status" value="1"/>
</dbReference>
<feature type="domain" description="HD" evidence="26">
    <location>
        <begin position="147"/>
        <end position="311"/>
    </location>
</feature>
<keyword evidence="16" id="KW-0342">GTP-binding</keyword>
<evidence type="ECO:0000256" key="5">
    <source>
        <dbReference type="ARBA" id="ARBA00022454"/>
    </source>
</evidence>
<evidence type="ECO:0000256" key="18">
    <source>
        <dbReference type="ARBA" id="ARBA00023242"/>
    </source>
</evidence>
<dbReference type="GO" id="GO:0005694">
    <property type="term" value="C:chromosome"/>
    <property type="evidence" value="ECO:0007669"/>
    <property type="project" value="UniProtKB-SubCell"/>
</dbReference>
<evidence type="ECO:0000259" key="25">
    <source>
        <dbReference type="PROSITE" id="PS50105"/>
    </source>
</evidence>
<proteinExistence type="inferred from homology"/>
<keyword evidence="10" id="KW-0547">Nucleotide-binding</keyword>
<feature type="region of interest" description="Disordered" evidence="24">
    <location>
        <begin position="260"/>
        <end position="279"/>
    </location>
</feature>
<dbReference type="PROSITE" id="PS51831">
    <property type="entry name" value="HD"/>
    <property type="match status" value="1"/>
</dbReference>
<dbReference type="GO" id="GO:0005634">
    <property type="term" value="C:nucleus"/>
    <property type="evidence" value="ECO:0007669"/>
    <property type="project" value="UniProtKB-SubCell"/>
</dbReference>
<evidence type="ECO:0000256" key="8">
    <source>
        <dbReference type="ARBA" id="ARBA00022705"/>
    </source>
</evidence>
<dbReference type="GO" id="GO:0006281">
    <property type="term" value="P:DNA repair"/>
    <property type="evidence" value="ECO:0007669"/>
    <property type="project" value="UniProtKB-KW"/>
</dbReference>
<dbReference type="GO" id="GO:0045088">
    <property type="term" value="P:regulation of innate immune response"/>
    <property type="evidence" value="ECO:0007669"/>
    <property type="project" value="TreeGrafter"/>
</dbReference>
<comment type="catalytic activity">
    <reaction evidence="21">
        <text>a 2'-deoxyribonucleoside 5'-triphosphate + H2O = a 2'-deoxyribonucleoside + triphosphate + H(+)</text>
        <dbReference type="Rhea" id="RHEA:46148"/>
        <dbReference type="ChEBI" id="CHEBI:15377"/>
        <dbReference type="ChEBI" id="CHEBI:15378"/>
        <dbReference type="ChEBI" id="CHEBI:18036"/>
        <dbReference type="ChEBI" id="CHEBI:18274"/>
        <dbReference type="ChEBI" id="CHEBI:61560"/>
    </reaction>
    <physiologicalReaction direction="left-to-right" evidence="21">
        <dbReference type="Rhea" id="RHEA:46149"/>
    </physiologicalReaction>
</comment>
<evidence type="ECO:0000259" key="26">
    <source>
        <dbReference type="PROSITE" id="PS51831"/>
    </source>
</evidence>
<evidence type="ECO:0000256" key="22">
    <source>
        <dbReference type="ARBA" id="ARBA00049174"/>
    </source>
</evidence>
<dbReference type="FunFam" id="3.30.70.2760:FF:000002">
    <property type="entry name" value="SAM and HD domain-containing deoxynucleoside triphosphate triphosphohydrolase 1"/>
    <property type="match status" value="1"/>
</dbReference>
<feature type="domain" description="SAM" evidence="25">
    <location>
        <begin position="30"/>
        <end position="93"/>
    </location>
</feature>
<evidence type="ECO:0000256" key="2">
    <source>
        <dbReference type="ARBA" id="ARBA00004286"/>
    </source>
</evidence>
<dbReference type="GO" id="GO:0006260">
    <property type="term" value="P:DNA replication"/>
    <property type="evidence" value="ECO:0007669"/>
    <property type="project" value="UniProtKB-KW"/>
</dbReference>
<keyword evidence="7" id="KW-0399">Innate immunity</keyword>
<feature type="compositionally biased region" description="Low complexity" evidence="24">
    <location>
        <begin position="263"/>
        <end position="277"/>
    </location>
</feature>
<keyword evidence="14" id="KW-0391">Immunity</keyword>
<keyword evidence="13" id="KW-0862">Zinc</keyword>
<evidence type="ECO:0000256" key="1">
    <source>
        <dbReference type="ARBA" id="ARBA00004123"/>
    </source>
</evidence>
<evidence type="ECO:0000256" key="16">
    <source>
        <dbReference type="ARBA" id="ARBA00023134"/>
    </source>
</evidence>
<keyword evidence="9" id="KW-0479">Metal-binding</keyword>
<dbReference type="PANTHER" id="PTHR11373:SF4">
    <property type="entry name" value="DEOXYNUCLEOSIDE TRIPHOSPHATE TRIPHOSPHOHYDROLASE SAMHD1"/>
    <property type="match status" value="1"/>
</dbReference>
<evidence type="ECO:0000256" key="21">
    <source>
        <dbReference type="ARBA" id="ARBA00048183"/>
    </source>
</evidence>
<evidence type="ECO:0000256" key="4">
    <source>
        <dbReference type="ARBA" id="ARBA00020285"/>
    </source>
</evidence>
<dbReference type="SUPFAM" id="SSF109604">
    <property type="entry name" value="HD-domain/PDEase-like"/>
    <property type="match status" value="1"/>
</dbReference>
<dbReference type="Gene3D" id="1.10.3210.10">
    <property type="entry name" value="Hypothetical protein af1432"/>
    <property type="match status" value="1"/>
</dbReference>
<dbReference type="RefSeq" id="XP_031421352.1">
    <property type="nucleotide sequence ID" value="XM_031565492.2"/>
</dbReference>
<comment type="catalytic activity">
    <reaction evidence="23">
        <text>dTTP + H2O = thymidine + triphosphate + H(+)</text>
        <dbReference type="Rhea" id="RHEA:80079"/>
        <dbReference type="ChEBI" id="CHEBI:15377"/>
        <dbReference type="ChEBI" id="CHEBI:15378"/>
        <dbReference type="ChEBI" id="CHEBI:17748"/>
        <dbReference type="ChEBI" id="CHEBI:18036"/>
        <dbReference type="ChEBI" id="CHEBI:37568"/>
    </reaction>
    <physiologicalReaction direction="left-to-right" evidence="23">
        <dbReference type="Rhea" id="RHEA:80080"/>
    </physiologicalReaction>
</comment>
<protein>
    <recommendedName>
        <fullName evidence="4">Deoxynucleoside triphosphate triphosphohydrolase SAMHD1</fullName>
    </recommendedName>
</protein>
<comment type="catalytic activity">
    <reaction evidence="20">
        <text>dATP + H2O = 2'-deoxyadenosine + triphosphate + H(+)</text>
        <dbReference type="Rhea" id="RHEA:67648"/>
        <dbReference type="ChEBI" id="CHEBI:15377"/>
        <dbReference type="ChEBI" id="CHEBI:15378"/>
        <dbReference type="ChEBI" id="CHEBI:17256"/>
        <dbReference type="ChEBI" id="CHEBI:18036"/>
        <dbReference type="ChEBI" id="CHEBI:61404"/>
    </reaction>
    <physiologicalReaction direction="left-to-right" evidence="20">
        <dbReference type="Rhea" id="RHEA:67649"/>
    </physiologicalReaction>
</comment>
<organism evidence="27 28">
    <name type="scientific">Clupea harengus</name>
    <name type="common">Atlantic herring</name>
    <dbReference type="NCBI Taxonomy" id="7950"/>
    <lineage>
        <taxon>Eukaryota</taxon>
        <taxon>Metazoa</taxon>
        <taxon>Chordata</taxon>
        <taxon>Craniata</taxon>
        <taxon>Vertebrata</taxon>
        <taxon>Euteleostomi</taxon>
        <taxon>Actinopterygii</taxon>
        <taxon>Neopterygii</taxon>
        <taxon>Teleostei</taxon>
        <taxon>Clupei</taxon>
        <taxon>Clupeiformes</taxon>
        <taxon>Clupeoidei</taxon>
        <taxon>Clupeidae</taxon>
        <taxon>Clupea</taxon>
    </lineage>
</organism>
<evidence type="ECO:0000256" key="24">
    <source>
        <dbReference type="SAM" id="MobiDB-lite"/>
    </source>
</evidence>
<dbReference type="Proteomes" id="UP000515152">
    <property type="component" value="Chromosome 4"/>
</dbReference>
<feature type="region of interest" description="Disordered" evidence="24">
    <location>
        <begin position="1"/>
        <end position="20"/>
    </location>
</feature>
<dbReference type="GO" id="GO:0046872">
    <property type="term" value="F:metal ion binding"/>
    <property type="evidence" value="ECO:0007669"/>
    <property type="project" value="UniProtKB-KW"/>
</dbReference>
<keyword evidence="15" id="KW-0051">Antiviral defense</keyword>
<gene>
    <name evidence="28" type="primary">LOC116220180</name>
</gene>
<feature type="region of interest" description="Disordered" evidence="24">
    <location>
        <begin position="568"/>
        <end position="602"/>
    </location>
</feature>
<dbReference type="InterPro" id="IPR050135">
    <property type="entry name" value="dGTPase-like"/>
</dbReference>
<dbReference type="KEGG" id="char:116220180"/>
<keyword evidence="18" id="KW-0539">Nucleus</keyword>
<keyword evidence="6" id="KW-0021">Allosteric enzyme</keyword>
<dbReference type="InterPro" id="IPR006674">
    <property type="entry name" value="HD_domain"/>
</dbReference>
<dbReference type="SMART" id="SM00471">
    <property type="entry name" value="HDc"/>
    <property type="match status" value="1"/>
</dbReference>
<dbReference type="AlphaFoldDB" id="A0A6P8FDN5"/>
<evidence type="ECO:0000256" key="3">
    <source>
        <dbReference type="ARBA" id="ARBA00005776"/>
    </source>
</evidence>
<reference evidence="28" key="1">
    <citation type="submission" date="2025-08" db="UniProtKB">
        <authorList>
            <consortium name="RefSeq"/>
        </authorList>
    </citation>
    <scope>IDENTIFICATION</scope>
</reference>
<dbReference type="Gene3D" id="3.30.70.2760">
    <property type="match status" value="1"/>
</dbReference>
<keyword evidence="12" id="KW-0378">Hydrolase</keyword>
<name>A0A6P8FDN5_CLUHA</name>
<dbReference type="CDD" id="cd00077">
    <property type="entry name" value="HDc"/>
    <property type="match status" value="1"/>
</dbReference>
<evidence type="ECO:0000256" key="23">
    <source>
        <dbReference type="ARBA" id="ARBA00049451"/>
    </source>
</evidence>
<dbReference type="InterPro" id="IPR001660">
    <property type="entry name" value="SAM"/>
</dbReference>
<dbReference type="InterPro" id="IPR003607">
    <property type="entry name" value="HD/PDEase_dom"/>
</dbReference>
<keyword evidence="8" id="KW-0235">DNA replication</keyword>
<evidence type="ECO:0000256" key="10">
    <source>
        <dbReference type="ARBA" id="ARBA00022741"/>
    </source>
</evidence>
<evidence type="ECO:0000256" key="13">
    <source>
        <dbReference type="ARBA" id="ARBA00022833"/>
    </source>
</evidence>
<evidence type="ECO:0000313" key="27">
    <source>
        <dbReference type="Proteomes" id="UP000515152"/>
    </source>
</evidence>
<dbReference type="PANTHER" id="PTHR11373">
    <property type="entry name" value="DEOXYNUCLEOSIDE TRIPHOSPHATE TRIPHOSPHOHYDROLASE"/>
    <property type="match status" value="1"/>
</dbReference>
<evidence type="ECO:0000256" key="17">
    <source>
        <dbReference type="ARBA" id="ARBA00023204"/>
    </source>
</evidence>
<evidence type="ECO:0000256" key="12">
    <source>
        <dbReference type="ARBA" id="ARBA00022801"/>
    </source>
</evidence>
<comment type="catalytic activity">
    <reaction evidence="19">
        <text>dCTP + H2O = 2'-deoxycytidine + triphosphate + H(+)</text>
        <dbReference type="Rhea" id="RHEA:80083"/>
        <dbReference type="ChEBI" id="CHEBI:15377"/>
        <dbReference type="ChEBI" id="CHEBI:15378"/>
        <dbReference type="ChEBI" id="CHEBI:15698"/>
        <dbReference type="ChEBI" id="CHEBI:18036"/>
        <dbReference type="ChEBI" id="CHEBI:61481"/>
    </reaction>
    <physiologicalReaction direction="left-to-right" evidence="19">
        <dbReference type="Rhea" id="RHEA:80084"/>
    </physiologicalReaction>
</comment>
<dbReference type="GO" id="GO:0051607">
    <property type="term" value="P:defense response to virus"/>
    <property type="evidence" value="ECO:0007669"/>
    <property type="project" value="UniProtKB-KW"/>
</dbReference>
<dbReference type="GO" id="GO:0005525">
    <property type="term" value="F:GTP binding"/>
    <property type="evidence" value="ECO:0007669"/>
    <property type="project" value="UniProtKB-KW"/>
</dbReference>
<keyword evidence="17" id="KW-0234">DNA repair</keyword>
<dbReference type="FunFam" id="1.10.3210.10:FF:000015">
    <property type="entry name" value="Deoxynucleoside triphosphate triphosphohydrolase SAMHD1"/>
    <property type="match status" value="1"/>
</dbReference>
<dbReference type="SMART" id="SM00454">
    <property type="entry name" value="SAM"/>
    <property type="match status" value="1"/>
</dbReference>
<dbReference type="GO" id="GO:0006203">
    <property type="term" value="P:dGTP catabolic process"/>
    <property type="evidence" value="ECO:0007669"/>
    <property type="project" value="TreeGrafter"/>
</dbReference>
<keyword evidence="5" id="KW-0158">Chromosome</keyword>
<dbReference type="Gene3D" id="1.10.150.50">
    <property type="entry name" value="Transcription Factor, Ets-1"/>
    <property type="match status" value="1"/>
</dbReference>
<dbReference type="SUPFAM" id="SSF47769">
    <property type="entry name" value="SAM/Pointed domain"/>
    <property type="match status" value="1"/>
</dbReference>
<evidence type="ECO:0000256" key="20">
    <source>
        <dbReference type="ARBA" id="ARBA00047812"/>
    </source>
</evidence>
<dbReference type="GO" id="GO:0045087">
    <property type="term" value="P:innate immune response"/>
    <property type="evidence" value="ECO:0007669"/>
    <property type="project" value="UniProtKB-KW"/>
</dbReference>
<evidence type="ECO:0000256" key="14">
    <source>
        <dbReference type="ARBA" id="ARBA00022859"/>
    </source>
</evidence>
<evidence type="ECO:0000256" key="6">
    <source>
        <dbReference type="ARBA" id="ARBA00022533"/>
    </source>
</evidence>
<evidence type="ECO:0000256" key="9">
    <source>
        <dbReference type="ARBA" id="ARBA00022723"/>
    </source>
</evidence>
<sequence length="602" mass="69199">MDGKRPYNETPENREPKVPRLDQDEDYIHWDVEATCCYLRIEGLEEWESKFKEKQITGLALRNLTESHLKEIGIGPLEKRLQILHSLQKLWHITDVPMKVFNDPIHGHIEMHPLLVRIIDTPQFQRLRHIKQLGGAYLVFPGASHNRFEHSLGVGYLAGQLVQTLNERQPELLITRRDILCVQIAGLCHDLGHGPFSHLYDGMFIPHPKVRPGYKWKHEKASVQMFDHLVKENELEAVMLEHGLTLPDDLDFIKEQIAGRPEAPTTTPQGQAPTTPTKKLPYKGRLKEKSFLYEIVANKRNGIDVDKWDYFARDCYHLGIKNSFDYQRILRFARVCEVEGEKHICIREKEGANMYDMFHTRSCLHRRAYQHKVVKIIETMFAEALVKAHPYIKIQGSGGKMFSLSTAIEDMEAYTKLTDCIFQEILNSSSDELAGARKILQNIICRRLYKCVGQTSPTTHVEGSQDKLLEWAKEVASSKPSGEDVVLKSEDFVVNVISLDYGMKDKDPIDYVEFYCKATPTKANKINRHQVSKMLPEQFEEQHILVYCKRTDERELKAAKKYFEEWSKTKPQDGAARAGQHSTTEKNKAKRSLLGGHGGASR</sequence>
<dbReference type="Pfam" id="PF07647">
    <property type="entry name" value="SAM_2"/>
    <property type="match status" value="1"/>
</dbReference>
<comment type="subcellular location">
    <subcellularLocation>
        <location evidence="2">Chromosome</location>
    </subcellularLocation>
    <subcellularLocation>
        <location evidence="1">Nucleus</location>
    </subcellularLocation>
</comment>
<evidence type="ECO:0000256" key="7">
    <source>
        <dbReference type="ARBA" id="ARBA00022588"/>
    </source>
</evidence>
<dbReference type="PROSITE" id="PS50105">
    <property type="entry name" value="SAM_DOMAIN"/>
    <property type="match status" value="1"/>
</dbReference>
<accession>A0A6P8FDN5</accession>
<keyword evidence="27" id="KW-1185">Reference proteome</keyword>
<dbReference type="GO" id="GO:0008832">
    <property type="term" value="F:dGTPase activity"/>
    <property type="evidence" value="ECO:0007669"/>
    <property type="project" value="TreeGrafter"/>
</dbReference>
<keyword evidence="11" id="KW-0227">DNA damage</keyword>
<evidence type="ECO:0000256" key="15">
    <source>
        <dbReference type="ARBA" id="ARBA00023118"/>
    </source>
</evidence>
<dbReference type="InterPro" id="IPR013761">
    <property type="entry name" value="SAM/pointed_sf"/>
</dbReference>
<evidence type="ECO:0000256" key="11">
    <source>
        <dbReference type="ARBA" id="ARBA00022763"/>
    </source>
</evidence>
<comment type="similarity">
    <text evidence="3">Belongs to the SAMHD1 family.</text>
</comment>
<evidence type="ECO:0000313" key="28">
    <source>
        <dbReference type="RefSeq" id="XP_031421352.1"/>
    </source>
</evidence>